<dbReference type="PANTHER" id="PTHR31313:SF85">
    <property type="entry name" value="ZN(II)2CYS6 TRANSCRIPTION FACTOR (EUROFUNG)"/>
    <property type="match status" value="1"/>
</dbReference>
<dbReference type="Pfam" id="PF00172">
    <property type="entry name" value="Zn_clus"/>
    <property type="match status" value="1"/>
</dbReference>
<keyword evidence="3" id="KW-0862">Zinc</keyword>
<feature type="domain" description="Zn(2)-C6 fungal-type" evidence="8">
    <location>
        <begin position="13"/>
        <end position="43"/>
    </location>
</feature>
<evidence type="ECO:0000256" key="3">
    <source>
        <dbReference type="ARBA" id="ARBA00022833"/>
    </source>
</evidence>
<dbReference type="PROSITE" id="PS50048">
    <property type="entry name" value="ZN2_CY6_FUNGAL_2"/>
    <property type="match status" value="1"/>
</dbReference>
<dbReference type="PRINTS" id="PR00755">
    <property type="entry name" value="AFLATOXINBRP"/>
</dbReference>
<protein>
    <recommendedName>
        <fullName evidence="8">Zn(2)-C6 fungal-type domain-containing protein</fullName>
    </recommendedName>
</protein>
<name>A0A1L9PXY7_ASPVE</name>
<evidence type="ECO:0000313" key="9">
    <source>
        <dbReference type="EMBL" id="OJJ06296.1"/>
    </source>
</evidence>
<evidence type="ECO:0000256" key="2">
    <source>
        <dbReference type="ARBA" id="ARBA00022723"/>
    </source>
</evidence>
<organism evidence="9 10">
    <name type="scientific">Aspergillus versicolor CBS 583.65</name>
    <dbReference type="NCBI Taxonomy" id="1036611"/>
    <lineage>
        <taxon>Eukaryota</taxon>
        <taxon>Fungi</taxon>
        <taxon>Dikarya</taxon>
        <taxon>Ascomycota</taxon>
        <taxon>Pezizomycotina</taxon>
        <taxon>Eurotiomycetes</taxon>
        <taxon>Eurotiomycetidae</taxon>
        <taxon>Eurotiales</taxon>
        <taxon>Aspergillaceae</taxon>
        <taxon>Aspergillus</taxon>
        <taxon>Aspergillus subgen. Nidulantes</taxon>
    </lineage>
</organism>
<dbReference type="GO" id="GO:0003677">
    <property type="term" value="F:DNA binding"/>
    <property type="evidence" value="ECO:0007669"/>
    <property type="project" value="UniProtKB-KW"/>
</dbReference>
<evidence type="ECO:0000259" key="8">
    <source>
        <dbReference type="PROSITE" id="PS50048"/>
    </source>
</evidence>
<dbReference type="AlphaFoldDB" id="A0A1L9PXY7"/>
<dbReference type="RefSeq" id="XP_040672058.1">
    <property type="nucleotide sequence ID" value="XM_040807616.1"/>
</dbReference>
<keyword evidence="2" id="KW-0479">Metal-binding</keyword>
<dbReference type="SUPFAM" id="SSF57701">
    <property type="entry name" value="Zn2/Cys6 DNA-binding domain"/>
    <property type="match status" value="1"/>
</dbReference>
<dbReference type="InterPro" id="IPR007219">
    <property type="entry name" value="XnlR_reg_dom"/>
</dbReference>
<evidence type="ECO:0000256" key="7">
    <source>
        <dbReference type="ARBA" id="ARBA00023242"/>
    </source>
</evidence>
<dbReference type="GO" id="GO:0006351">
    <property type="term" value="P:DNA-templated transcription"/>
    <property type="evidence" value="ECO:0007669"/>
    <property type="project" value="InterPro"/>
</dbReference>
<dbReference type="SMART" id="SM00906">
    <property type="entry name" value="Fungal_trans"/>
    <property type="match status" value="1"/>
</dbReference>
<dbReference type="InterPro" id="IPR036864">
    <property type="entry name" value="Zn2-C6_fun-type_DNA-bd_sf"/>
</dbReference>
<dbReference type="CDD" id="cd12148">
    <property type="entry name" value="fungal_TF_MHR"/>
    <property type="match status" value="1"/>
</dbReference>
<sequence>MSAAKAKRKSAFSCDQCRKRKVKCGAEQPRCARCTARDEPCEYKLNPTLSYTETLERRVKELQDQLDNAQPKGYVVSSEAAPSATVEALPRSAAKRTYSGVTKGLKVDAKGAVTYHGATSFFQLPTSDLNGASGAQERGALMLDEGNQRKEKLVNNAWHQRALEAFQDTPEPFQFLLNIHWCWIQPLFNFVYRPAFTRDMEVLGPYYSHTLLNAILAHSVRWCKQNKEIQKLLEPYEHGALFSRQARTLLFSELSSGHSKVPTVQTLLLLSAQECSAGNRTQAWLYSGMAFRLIEDMGVTFTADGGHSELNLEDEDVEIRQRLFWSCYFWDKMISLYLGRTPMLQHSGANPDKIILDDYAEHELWSPHGIVYPPGLEYPPMTAHSISCFRWMCRLSIIFNQILMHIYDPSKVHTDVELRACLESEGQSLKQWWDDLPTFLRIDTENLPEYSPPSHIVTLNCLYHVFKILLYRPMLSPGNIVNESRARPDPHHLVECISSATSIIIIYDLFCRSFGYEHTVLSLSYAIYTALSIFLLQIQAASRPNVQALTRLRFCLQALERLSTLSPVVGSALGLVNETLSKLGLHPLVLPADAEGKPDDKVPEHQYPELVSEVSDSTGQRQGDLESPDKFLYDFDPNEFTISDETLQAFQLLTPIDATFGISYDQDG</sequence>
<evidence type="ECO:0000256" key="5">
    <source>
        <dbReference type="ARBA" id="ARBA00023125"/>
    </source>
</evidence>
<keyword evidence="7" id="KW-0539">Nucleus</keyword>
<dbReference type="GeneID" id="63723127"/>
<dbReference type="PROSITE" id="PS00463">
    <property type="entry name" value="ZN2_CY6_FUNGAL_1"/>
    <property type="match status" value="1"/>
</dbReference>
<keyword evidence="6" id="KW-0804">Transcription</keyword>
<keyword evidence="10" id="KW-1185">Reference proteome</keyword>
<dbReference type="Proteomes" id="UP000184073">
    <property type="component" value="Unassembled WGS sequence"/>
</dbReference>
<keyword evidence="5" id="KW-0238">DNA-binding</keyword>
<dbReference type="InterPro" id="IPR001138">
    <property type="entry name" value="Zn2Cys6_DnaBD"/>
</dbReference>
<evidence type="ECO:0000256" key="1">
    <source>
        <dbReference type="ARBA" id="ARBA00004123"/>
    </source>
</evidence>
<dbReference type="SMART" id="SM00066">
    <property type="entry name" value="GAL4"/>
    <property type="match status" value="1"/>
</dbReference>
<dbReference type="GO" id="GO:0000981">
    <property type="term" value="F:DNA-binding transcription factor activity, RNA polymerase II-specific"/>
    <property type="evidence" value="ECO:0007669"/>
    <property type="project" value="InterPro"/>
</dbReference>
<evidence type="ECO:0000256" key="6">
    <source>
        <dbReference type="ARBA" id="ARBA00023163"/>
    </source>
</evidence>
<comment type="subcellular location">
    <subcellularLocation>
        <location evidence="1">Nucleus</location>
    </subcellularLocation>
</comment>
<proteinExistence type="predicted"/>
<dbReference type="GO" id="GO:0005634">
    <property type="term" value="C:nucleus"/>
    <property type="evidence" value="ECO:0007669"/>
    <property type="project" value="UniProtKB-SubCell"/>
</dbReference>
<dbReference type="OrthoDB" id="4483697at2759"/>
<dbReference type="Gene3D" id="4.10.240.10">
    <property type="entry name" value="Zn(2)-C6 fungal-type DNA-binding domain"/>
    <property type="match status" value="1"/>
</dbReference>
<evidence type="ECO:0000256" key="4">
    <source>
        <dbReference type="ARBA" id="ARBA00023015"/>
    </source>
</evidence>
<keyword evidence="4" id="KW-0805">Transcription regulation</keyword>
<dbReference type="STRING" id="1036611.A0A1L9PXY7"/>
<dbReference type="GO" id="GO:0008270">
    <property type="term" value="F:zinc ion binding"/>
    <property type="evidence" value="ECO:0007669"/>
    <property type="project" value="InterPro"/>
</dbReference>
<dbReference type="Pfam" id="PF04082">
    <property type="entry name" value="Fungal_trans"/>
    <property type="match status" value="1"/>
</dbReference>
<accession>A0A1L9PXY7</accession>
<dbReference type="PANTHER" id="PTHR31313">
    <property type="entry name" value="TY1 ENHANCER ACTIVATOR"/>
    <property type="match status" value="1"/>
</dbReference>
<gene>
    <name evidence="9" type="ORF">ASPVEDRAFT_139992</name>
</gene>
<reference evidence="10" key="1">
    <citation type="journal article" date="2017" name="Genome Biol.">
        <title>Comparative genomics reveals high biological diversity and specific adaptations in the industrially and medically important fungal genus Aspergillus.</title>
        <authorList>
            <person name="de Vries R.P."/>
            <person name="Riley R."/>
            <person name="Wiebenga A."/>
            <person name="Aguilar-Osorio G."/>
            <person name="Amillis S."/>
            <person name="Uchima C.A."/>
            <person name="Anderluh G."/>
            <person name="Asadollahi M."/>
            <person name="Askin M."/>
            <person name="Barry K."/>
            <person name="Battaglia E."/>
            <person name="Bayram O."/>
            <person name="Benocci T."/>
            <person name="Braus-Stromeyer S.A."/>
            <person name="Caldana C."/>
            <person name="Canovas D."/>
            <person name="Cerqueira G.C."/>
            <person name="Chen F."/>
            <person name="Chen W."/>
            <person name="Choi C."/>
            <person name="Clum A."/>
            <person name="Dos Santos R.A."/>
            <person name="Damasio A.R."/>
            <person name="Diallinas G."/>
            <person name="Emri T."/>
            <person name="Fekete E."/>
            <person name="Flipphi M."/>
            <person name="Freyberg S."/>
            <person name="Gallo A."/>
            <person name="Gournas C."/>
            <person name="Habgood R."/>
            <person name="Hainaut M."/>
            <person name="Harispe M.L."/>
            <person name="Henrissat B."/>
            <person name="Hilden K.S."/>
            <person name="Hope R."/>
            <person name="Hossain A."/>
            <person name="Karabika E."/>
            <person name="Karaffa L."/>
            <person name="Karanyi Z."/>
            <person name="Krasevec N."/>
            <person name="Kuo A."/>
            <person name="Kusch H."/>
            <person name="LaButti K."/>
            <person name="Lagendijk E.L."/>
            <person name="Lapidus A."/>
            <person name="Levasseur A."/>
            <person name="Lindquist E."/>
            <person name="Lipzen A."/>
            <person name="Logrieco A.F."/>
            <person name="MacCabe A."/>
            <person name="Maekelae M.R."/>
            <person name="Malavazi I."/>
            <person name="Melin P."/>
            <person name="Meyer V."/>
            <person name="Mielnichuk N."/>
            <person name="Miskei M."/>
            <person name="Molnar A.P."/>
            <person name="Mule G."/>
            <person name="Ngan C.Y."/>
            <person name="Orejas M."/>
            <person name="Orosz E."/>
            <person name="Ouedraogo J.P."/>
            <person name="Overkamp K.M."/>
            <person name="Park H.-S."/>
            <person name="Perrone G."/>
            <person name="Piumi F."/>
            <person name="Punt P.J."/>
            <person name="Ram A.F."/>
            <person name="Ramon A."/>
            <person name="Rauscher S."/>
            <person name="Record E."/>
            <person name="Riano-Pachon D.M."/>
            <person name="Robert V."/>
            <person name="Roehrig J."/>
            <person name="Ruller R."/>
            <person name="Salamov A."/>
            <person name="Salih N.S."/>
            <person name="Samson R.A."/>
            <person name="Sandor E."/>
            <person name="Sanguinetti M."/>
            <person name="Schuetze T."/>
            <person name="Sepcic K."/>
            <person name="Shelest E."/>
            <person name="Sherlock G."/>
            <person name="Sophianopoulou V."/>
            <person name="Squina F.M."/>
            <person name="Sun H."/>
            <person name="Susca A."/>
            <person name="Todd R.B."/>
            <person name="Tsang A."/>
            <person name="Unkles S.E."/>
            <person name="van de Wiele N."/>
            <person name="van Rossen-Uffink D."/>
            <person name="Oliveira J.V."/>
            <person name="Vesth T.C."/>
            <person name="Visser J."/>
            <person name="Yu J.-H."/>
            <person name="Zhou M."/>
            <person name="Andersen M.R."/>
            <person name="Archer D.B."/>
            <person name="Baker S.E."/>
            <person name="Benoit I."/>
            <person name="Brakhage A.A."/>
            <person name="Braus G.H."/>
            <person name="Fischer R."/>
            <person name="Frisvad J.C."/>
            <person name="Goldman G.H."/>
            <person name="Houbraken J."/>
            <person name="Oakley B."/>
            <person name="Pocsi I."/>
            <person name="Scazzocchio C."/>
            <person name="Seiboth B."/>
            <person name="vanKuyk P.A."/>
            <person name="Wortman J."/>
            <person name="Dyer P.S."/>
            <person name="Grigoriev I.V."/>
        </authorList>
    </citation>
    <scope>NUCLEOTIDE SEQUENCE [LARGE SCALE GENOMIC DNA]</scope>
    <source>
        <strain evidence="10">CBS 583.65</strain>
    </source>
</reference>
<evidence type="ECO:0000313" key="10">
    <source>
        <dbReference type="Proteomes" id="UP000184073"/>
    </source>
</evidence>
<dbReference type="EMBL" id="KV878134">
    <property type="protein sequence ID" value="OJJ06296.1"/>
    <property type="molecule type" value="Genomic_DNA"/>
</dbReference>
<dbReference type="InterPro" id="IPR051615">
    <property type="entry name" value="Transcr_Regulatory_Elem"/>
</dbReference>
<dbReference type="VEuPathDB" id="FungiDB:ASPVEDRAFT_139992"/>
<dbReference type="CDD" id="cd00067">
    <property type="entry name" value="GAL4"/>
    <property type="match status" value="1"/>
</dbReference>